<comment type="subcellular location">
    <subcellularLocation>
        <location evidence="1">Secreted</location>
        <location evidence="1">Extracellular space</location>
        <location evidence="1">Apoplast</location>
    </subcellularLocation>
</comment>
<comment type="caution">
    <text evidence="14">The sequence shown here is derived from an EMBL/GenBank/DDBJ whole genome shotgun (WGS) entry which is preliminary data.</text>
</comment>
<name>A0AAD3XY18_NEPGR</name>
<dbReference type="InterPro" id="IPR001929">
    <property type="entry name" value="Germin"/>
</dbReference>
<dbReference type="Proteomes" id="UP001279734">
    <property type="component" value="Unassembled WGS sequence"/>
</dbReference>
<evidence type="ECO:0000256" key="8">
    <source>
        <dbReference type="PIRSR" id="PIRSR601929-1"/>
    </source>
</evidence>
<evidence type="ECO:0000313" key="15">
    <source>
        <dbReference type="Proteomes" id="UP001279734"/>
    </source>
</evidence>
<evidence type="ECO:0000256" key="6">
    <source>
        <dbReference type="ARBA" id="ARBA00023157"/>
    </source>
</evidence>
<feature type="binding site" evidence="9">
    <location>
        <position position="117"/>
    </location>
    <ligand>
        <name>Mn(2+)</name>
        <dbReference type="ChEBI" id="CHEBI:29035"/>
    </ligand>
</feature>
<evidence type="ECO:0000256" key="9">
    <source>
        <dbReference type="PIRSR" id="PIRSR601929-2"/>
    </source>
</evidence>
<evidence type="ECO:0000256" key="11">
    <source>
        <dbReference type="SAM" id="MobiDB-lite"/>
    </source>
</evidence>
<dbReference type="Gene3D" id="2.60.120.10">
    <property type="entry name" value="Jelly Rolls"/>
    <property type="match status" value="1"/>
</dbReference>
<evidence type="ECO:0000256" key="1">
    <source>
        <dbReference type="ARBA" id="ARBA00004271"/>
    </source>
</evidence>
<feature type="binding site" evidence="8">
    <location>
        <position position="112"/>
    </location>
    <ligand>
        <name>oxalate</name>
        <dbReference type="ChEBI" id="CHEBI:30623"/>
    </ligand>
</feature>
<feature type="disulfide bond" evidence="10">
    <location>
        <begin position="31"/>
        <end position="48"/>
    </location>
</feature>
<keyword evidence="4" id="KW-0964">Secreted</keyword>
<dbReference type="PROSITE" id="PS00725">
    <property type="entry name" value="GERMIN"/>
    <property type="match status" value="1"/>
</dbReference>
<keyword evidence="15" id="KW-1185">Reference proteome</keyword>
<dbReference type="InterPro" id="IPR011051">
    <property type="entry name" value="RmlC_Cupin_sf"/>
</dbReference>
<sequence>MEKKVALRLALVLMASYVAYATDPTQLQDFCVGINNPIDGVFVNGLFCKNPVQATPNDFLFKGLNIPGNTNNKLGSNVTLVSAANLPGLNTLGISLARIDYAPYGLIPPHTHPRGTEIFTVLEGTSTSGFVTSNLPNSKTSSSRLSSTQRRLRVFPLWPHSFSIQHWQDPRGHCKPEQPKPGSDHHC</sequence>
<feature type="chain" id="PRO_5042193500" description="Cupin type-1 domain-containing protein" evidence="12">
    <location>
        <begin position="22"/>
        <end position="187"/>
    </location>
</feature>
<feature type="binding site" evidence="9">
    <location>
        <position position="112"/>
    </location>
    <ligand>
        <name>Mn(2+)</name>
        <dbReference type="ChEBI" id="CHEBI:29035"/>
    </ligand>
</feature>
<evidence type="ECO:0000256" key="2">
    <source>
        <dbReference type="ARBA" id="ARBA00007456"/>
    </source>
</evidence>
<evidence type="ECO:0000256" key="7">
    <source>
        <dbReference type="ARBA" id="ARBA00023211"/>
    </source>
</evidence>
<evidence type="ECO:0000256" key="10">
    <source>
        <dbReference type="PIRSR" id="PIRSR601929-3"/>
    </source>
</evidence>
<evidence type="ECO:0000259" key="13">
    <source>
        <dbReference type="SMART" id="SM00835"/>
    </source>
</evidence>
<feature type="binding site" evidence="8">
    <location>
        <position position="117"/>
    </location>
    <ligand>
        <name>oxalate</name>
        <dbReference type="ChEBI" id="CHEBI:30623"/>
    </ligand>
</feature>
<dbReference type="AlphaFoldDB" id="A0AAD3XY18"/>
<evidence type="ECO:0000313" key="14">
    <source>
        <dbReference type="EMBL" id="GMH20564.1"/>
    </source>
</evidence>
<dbReference type="GO" id="GO:0048046">
    <property type="term" value="C:apoplast"/>
    <property type="evidence" value="ECO:0007669"/>
    <property type="project" value="UniProtKB-SubCell"/>
</dbReference>
<dbReference type="InterPro" id="IPR014710">
    <property type="entry name" value="RmlC-like_jellyroll"/>
</dbReference>
<dbReference type="SMART" id="SM00835">
    <property type="entry name" value="Cupin_1"/>
    <property type="match status" value="1"/>
</dbReference>
<accession>A0AAD3XY18</accession>
<dbReference type="InterPro" id="IPR019780">
    <property type="entry name" value="Germin_Mn-BS"/>
</dbReference>
<dbReference type="InterPro" id="IPR006045">
    <property type="entry name" value="Cupin_1"/>
</dbReference>
<gene>
    <name evidence="14" type="ORF">Nepgr_022405</name>
</gene>
<dbReference type="PANTHER" id="PTHR31238">
    <property type="entry name" value="GERMIN-LIKE PROTEIN SUBFAMILY 3 MEMBER 3"/>
    <property type="match status" value="1"/>
</dbReference>
<reference evidence="14" key="1">
    <citation type="submission" date="2023-05" db="EMBL/GenBank/DDBJ databases">
        <title>Nepenthes gracilis genome sequencing.</title>
        <authorList>
            <person name="Fukushima K."/>
        </authorList>
    </citation>
    <scope>NUCLEOTIDE SEQUENCE</scope>
    <source>
        <strain evidence="14">SING2019-196</strain>
    </source>
</reference>
<evidence type="ECO:0000256" key="3">
    <source>
        <dbReference type="ARBA" id="ARBA00022523"/>
    </source>
</evidence>
<feature type="signal peptide" evidence="12">
    <location>
        <begin position="1"/>
        <end position="21"/>
    </location>
</feature>
<feature type="region of interest" description="Disordered" evidence="11">
    <location>
        <begin position="168"/>
        <end position="187"/>
    </location>
</feature>
<dbReference type="Pfam" id="PF00190">
    <property type="entry name" value="Cupin_1"/>
    <property type="match status" value="1"/>
</dbReference>
<feature type="binding site" evidence="9">
    <location>
        <position position="110"/>
    </location>
    <ligand>
        <name>Mn(2+)</name>
        <dbReference type="ChEBI" id="CHEBI:29035"/>
    </ligand>
</feature>
<keyword evidence="12" id="KW-0732">Signal</keyword>
<organism evidence="14 15">
    <name type="scientific">Nepenthes gracilis</name>
    <name type="common">Slender pitcher plant</name>
    <dbReference type="NCBI Taxonomy" id="150966"/>
    <lineage>
        <taxon>Eukaryota</taxon>
        <taxon>Viridiplantae</taxon>
        <taxon>Streptophyta</taxon>
        <taxon>Embryophyta</taxon>
        <taxon>Tracheophyta</taxon>
        <taxon>Spermatophyta</taxon>
        <taxon>Magnoliopsida</taxon>
        <taxon>eudicotyledons</taxon>
        <taxon>Gunneridae</taxon>
        <taxon>Pentapetalae</taxon>
        <taxon>Caryophyllales</taxon>
        <taxon>Nepenthaceae</taxon>
        <taxon>Nepenthes</taxon>
    </lineage>
</organism>
<dbReference type="CDD" id="cd02241">
    <property type="entry name" value="cupin_OxOx"/>
    <property type="match status" value="1"/>
</dbReference>
<keyword evidence="3" id="KW-0052">Apoplast</keyword>
<protein>
    <recommendedName>
        <fullName evidence="13">Cupin type-1 domain-containing protein</fullName>
    </recommendedName>
</protein>
<evidence type="ECO:0000256" key="5">
    <source>
        <dbReference type="ARBA" id="ARBA00022723"/>
    </source>
</evidence>
<keyword evidence="7 8" id="KW-0464">Manganese</keyword>
<keyword evidence="6 10" id="KW-1015">Disulfide bond</keyword>
<dbReference type="GO" id="GO:0030145">
    <property type="term" value="F:manganese ion binding"/>
    <property type="evidence" value="ECO:0007669"/>
    <property type="project" value="InterPro"/>
</dbReference>
<proteinExistence type="inferred from homology"/>
<evidence type="ECO:0000256" key="12">
    <source>
        <dbReference type="SAM" id="SignalP"/>
    </source>
</evidence>
<dbReference type="EMBL" id="BSYO01000022">
    <property type="protein sequence ID" value="GMH20564.1"/>
    <property type="molecule type" value="Genomic_DNA"/>
</dbReference>
<keyword evidence="5 8" id="KW-0479">Metal-binding</keyword>
<dbReference type="SUPFAM" id="SSF51182">
    <property type="entry name" value="RmlC-like cupins"/>
    <property type="match status" value="1"/>
</dbReference>
<feature type="domain" description="Cupin type-1" evidence="13">
    <location>
        <begin position="62"/>
        <end position="168"/>
    </location>
</feature>
<evidence type="ECO:0000256" key="4">
    <source>
        <dbReference type="ARBA" id="ARBA00022525"/>
    </source>
</evidence>
<comment type="similarity">
    <text evidence="2">Belongs to the germin family.</text>
</comment>